<evidence type="ECO:0000259" key="12">
    <source>
        <dbReference type="PROSITE" id="PS50110"/>
    </source>
</evidence>
<keyword evidence="2" id="KW-0963">Cytoplasm</keyword>
<dbReference type="CDD" id="cd00383">
    <property type="entry name" value="trans_reg_C"/>
    <property type="match status" value="1"/>
</dbReference>
<evidence type="ECO:0000256" key="3">
    <source>
        <dbReference type="ARBA" id="ARBA00022553"/>
    </source>
</evidence>
<dbReference type="SUPFAM" id="SSF46894">
    <property type="entry name" value="C-terminal effector domain of the bipartite response regulators"/>
    <property type="match status" value="1"/>
</dbReference>
<comment type="caution">
    <text evidence="14">The sequence shown here is derived from an EMBL/GenBank/DDBJ whole genome shotgun (WGS) entry which is preliminary data.</text>
</comment>
<dbReference type="Gene3D" id="1.10.10.10">
    <property type="entry name" value="Winged helix-like DNA-binding domain superfamily/Winged helix DNA-binding domain"/>
    <property type="match status" value="1"/>
</dbReference>
<evidence type="ECO:0000256" key="4">
    <source>
        <dbReference type="ARBA" id="ARBA00023012"/>
    </source>
</evidence>
<reference evidence="14" key="2">
    <citation type="submission" date="2020-09" db="EMBL/GenBank/DDBJ databases">
        <authorList>
            <person name="Sun Q."/>
            <person name="Zhou Y."/>
        </authorList>
    </citation>
    <scope>NUCLEOTIDE SEQUENCE</scope>
    <source>
        <strain evidence="14">CGMCC 1.12919</strain>
    </source>
</reference>
<keyword evidence="15" id="KW-1185">Reference proteome</keyword>
<evidence type="ECO:0000256" key="2">
    <source>
        <dbReference type="ARBA" id="ARBA00022490"/>
    </source>
</evidence>
<proteinExistence type="predicted"/>
<keyword evidence="8" id="KW-0804">Transcription</keyword>
<dbReference type="PANTHER" id="PTHR48111:SF58">
    <property type="entry name" value="TORCAD OPERON TRANSCRIPTIONAL REGULATORY PROTEIN TORR"/>
    <property type="match status" value="1"/>
</dbReference>
<dbReference type="Pfam" id="PF00486">
    <property type="entry name" value="Trans_reg_C"/>
    <property type="match status" value="1"/>
</dbReference>
<dbReference type="GO" id="GO:0006355">
    <property type="term" value="P:regulation of DNA-templated transcription"/>
    <property type="evidence" value="ECO:0007669"/>
    <property type="project" value="InterPro"/>
</dbReference>
<reference evidence="14" key="1">
    <citation type="journal article" date="2014" name="Int. J. Syst. Evol. Microbiol.">
        <title>Complete genome sequence of Corynebacterium casei LMG S-19264T (=DSM 44701T), isolated from a smear-ripened cheese.</title>
        <authorList>
            <consortium name="US DOE Joint Genome Institute (JGI-PGF)"/>
            <person name="Walter F."/>
            <person name="Albersmeier A."/>
            <person name="Kalinowski J."/>
            <person name="Ruckert C."/>
        </authorList>
    </citation>
    <scope>NUCLEOTIDE SEQUENCE</scope>
    <source>
        <strain evidence="14">CGMCC 1.12919</strain>
    </source>
</reference>
<dbReference type="GO" id="GO:0032993">
    <property type="term" value="C:protein-DNA complex"/>
    <property type="evidence" value="ECO:0007669"/>
    <property type="project" value="TreeGrafter"/>
</dbReference>
<evidence type="ECO:0000256" key="6">
    <source>
        <dbReference type="ARBA" id="ARBA00023125"/>
    </source>
</evidence>
<evidence type="ECO:0000256" key="11">
    <source>
        <dbReference type="PROSITE-ProRule" id="PRU01091"/>
    </source>
</evidence>
<dbReference type="PROSITE" id="PS50110">
    <property type="entry name" value="RESPONSE_REGULATORY"/>
    <property type="match status" value="1"/>
</dbReference>
<dbReference type="PROSITE" id="PS51755">
    <property type="entry name" value="OMPR_PHOB"/>
    <property type="match status" value="1"/>
</dbReference>
<evidence type="ECO:0000259" key="13">
    <source>
        <dbReference type="PROSITE" id="PS51755"/>
    </source>
</evidence>
<dbReference type="Gene3D" id="6.10.250.690">
    <property type="match status" value="1"/>
</dbReference>
<dbReference type="SMART" id="SM00862">
    <property type="entry name" value="Trans_reg_C"/>
    <property type="match status" value="1"/>
</dbReference>
<keyword evidence="3 10" id="KW-0597">Phosphoprotein</keyword>
<dbReference type="Gene3D" id="3.40.50.2300">
    <property type="match status" value="1"/>
</dbReference>
<dbReference type="SMART" id="SM00448">
    <property type="entry name" value="REC"/>
    <property type="match status" value="1"/>
</dbReference>
<keyword evidence="4" id="KW-0902">Two-component regulatory system</keyword>
<dbReference type="InterPro" id="IPR001867">
    <property type="entry name" value="OmpR/PhoB-type_DNA-bd"/>
</dbReference>
<dbReference type="InterPro" id="IPR016032">
    <property type="entry name" value="Sig_transdc_resp-reg_C-effctor"/>
</dbReference>
<evidence type="ECO:0000313" key="14">
    <source>
        <dbReference type="EMBL" id="GGC86509.1"/>
    </source>
</evidence>
<gene>
    <name evidence="14" type="primary">aruR</name>
    <name evidence="14" type="ORF">GCM10010994_50510</name>
</gene>
<evidence type="ECO:0000256" key="5">
    <source>
        <dbReference type="ARBA" id="ARBA00023015"/>
    </source>
</evidence>
<dbReference type="GO" id="GO:0000976">
    <property type="term" value="F:transcription cis-regulatory region binding"/>
    <property type="evidence" value="ECO:0007669"/>
    <property type="project" value="TreeGrafter"/>
</dbReference>
<accession>A0A916XME5</accession>
<keyword evidence="6 11" id="KW-0238">DNA-binding</keyword>
<dbReference type="GO" id="GO:0005829">
    <property type="term" value="C:cytosol"/>
    <property type="evidence" value="ECO:0007669"/>
    <property type="project" value="TreeGrafter"/>
</dbReference>
<feature type="modified residue" description="4-aspartylphosphate" evidence="10">
    <location>
        <position position="58"/>
    </location>
</feature>
<comment type="subcellular location">
    <subcellularLocation>
        <location evidence="1">Cytoplasm</location>
    </subcellularLocation>
</comment>
<feature type="domain" description="Response regulatory" evidence="12">
    <location>
        <begin position="9"/>
        <end position="122"/>
    </location>
</feature>
<evidence type="ECO:0000256" key="10">
    <source>
        <dbReference type="PROSITE-ProRule" id="PRU00169"/>
    </source>
</evidence>
<evidence type="ECO:0000256" key="9">
    <source>
        <dbReference type="ARBA" id="ARBA00067337"/>
    </source>
</evidence>
<evidence type="ECO:0000256" key="8">
    <source>
        <dbReference type="ARBA" id="ARBA00023163"/>
    </source>
</evidence>
<keyword evidence="7" id="KW-0010">Activator</keyword>
<dbReference type="AlphaFoldDB" id="A0A916XME5"/>
<dbReference type="RefSeq" id="WP_210324579.1">
    <property type="nucleotide sequence ID" value="NZ_BMGG01000010.1"/>
</dbReference>
<dbReference type="InterPro" id="IPR011006">
    <property type="entry name" value="CheY-like_superfamily"/>
</dbReference>
<feature type="DNA-binding region" description="OmpR/PhoB-type" evidence="11">
    <location>
        <begin position="134"/>
        <end position="234"/>
    </location>
</feature>
<evidence type="ECO:0000256" key="7">
    <source>
        <dbReference type="ARBA" id="ARBA00023159"/>
    </source>
</evidence>
<dbReference type="GO" id="GO:0000156">
    <property type="term" value="F:phosphorelay response regulator activity"/>
    <property type="evidence" value="ECO:0007669"/>
    <property type="project" value="TreeGrafter"/>
</dbReference>
<evidence type="ECO:0000313" key="15">
    <source>
        <dbReference type="Proteomes" id="UP000637002"/>
    </source>
</evidence>
<sequence length="234" mass="26498">MQQRWTDCRLGIVDDDASIRETLAGFLEAEGYHVRGAADAVGLERMMRTEPLDLVLLDIRLPGTDGLTLTRSLREKSELGIILITGRNDKVDRILGLEYGADDYIAKPIDERELLPRVRNLLRRVSHSRLASPTQTLHFDRYTMDMGRRAVTDDGGQPVSLTTAEFDLLSVFVRNSGQVMSRERLIAAASHRRWDPFDRTIDTLVRRLRRKLEANPERPSLITTVHGAGYLFSA</sequence>
<dbReference type="SUPFAM" id="SSF52172">
    <property type="entry name" value="CheY-like"/>
    <property type="match status" value="1"/>
</dbReference>
<dbReference type="InterPro" id="IPR036388">
    <property type="entry name" value="WH-like_DNA-bd_sf"/>
</dbReference>
<name>A0A916XME5_9HYPH</name>
<dbReference type="PANTHER" id="PTHR48111">
    <property type="entry name" value="REGULATOR OF RPOS"/>
    <property type="match status" value="1"/>
</dbReference>
<evidence type="ECO:0000256" key="1">
    <source>
        <dbReference type="ARBA" id="ARBA00004496"/>
    </source>
</evidence>
<dbReference type="Proteomes" id="UP000637002">
    <property type="component" value="Unassembled WGS sequence"/>
</dbReference>
<feature type="domain" description="OmpR/PhoB-type" evidence="13">
    <location>
        <begin position="134"/>
        <end position="234"/>
    </location>
</feature>
<organism evidence="14 15">
    <name type="scientific">Chelatococcus reniformis</name>
    <dbReference type="NCBI Taxonomy" id="1494448"/>
    <lineage>
        <taxon>Bacteria</taxon>
        <taxon>Pseudomonadati</taxon>
        <taxon>Pseudomonadota</taxon>
        <taxon>Alphaproteobacteria</taxon>
        <taxon>Hyphomicrobiales</taxon>
        <taxon>Chelatococcaceae</taxon>
        <taxon>Chelatococcus</taxon>
    </lineage>
</organism>
<dbReference type="InterPro" id="IPR039420">
    <property type="entry name" value="WalR-like"/>
</dbReference>
<dbReference type="EMBL" id="BMGG01000010">
    <property type="protein sequence ID" value="GGC86509.1"/>
    <property type="molecule type" value="Genomic_DNA"/>
</dbReference>
<keyword evidence="5" id="KW-0805">Transcription regulation</keyword>
<dbReference type="Pfam" id="PF00072">
    <property type="entry name" value="Response_reg"/>
    <property type="match status" value="1"/>
</dbReference>
<dbReference type="FunFam" id="1.10.10.10:FF:000099">
    <property type="entry name" value="Two-component system response regulator TorR"/>
    <property type="match status" value="1"/>
</dbReference>
<protein>
    <recommendedName>
        <fullName evidence="9">Regulatory protein VirG</fullName>
    </recommendedName>
</protein>
<dbReference type="InterPro" id="IPR001789">
    <property type="entry name" value="Sig_transdc_resp-reg_receiver"/>
</dbReference>